<gene>
    <name evidence="2" type="ORF">CLF_112298</name>
</gene>
<name>H2KT80_CLOSI</name>
<reference evidence="2" key="1">
    <citation type="journal article" date="2011" name="Genome Biol.">
        <title>The draft genome of the carcinogenic human liver fluke Clonorchis sinensis.</title>
        <authorList>
            <person name="Wang X."/>
            <person name="Chen W."/>
            <person name="Huang Y."/>
            <person name="Sun J."/>
            <person name="Men J."/>
            <person name="Liu H."/>
            <person name="Luo F."/>
            <person name="Guo L."/>
            <person name="Lv X."/>
            <person name="Deng C."/>
            <person name="Zhou C."/>
            <person name="Fan Y."/>
            <person name="Li X."/>
            <person name="Huang L."/>
            <person name="Hu Y."/>
            <person name="Liang C."/>
            <person name="Hu X."/>
            <person name="Xu J."/>
            <person name="Yu X."/>
        </authorList>
    </citation>
    <scope>NUCLEOTIDE SEQUENCE [LARGE SCALE GENOMIC DNA]</scope>
    <source>
        <strain evidence="2">Henan</strain>
    </source>
</reference>
<evidence type="ECO:0000256" key="1">
    <source>
        <dbReference type="SAM" id="MobiDB-lite"/>
    </source>
</evidence>
<protein>
    <submittedName>
        <fullName evidence="2">Uncharacterized protein</fullName>
    </submittedName>
</protein>
<evidence type="ECO:0000313" key="2">
    <source>
        <dbReference type="EMBL" id="GAA40551.2"/>
    </source>
</evidence>
<organism evidence="2 3">
    <name type="scientific">Clonorchis sinensis</name>
    <name type="common">Chinese liver fluke</name>
    <dbReference type="NCBI Taxonomy" id="79923"/>
    <lineage>
        <taxon>Eukaryota</taxon>
        <taxon>Metazoa</taxon>
        <taxon>Spiralia</taxon>
        <taxon>Lophotrochozoa</taxon>
        <taxon>Platyhelminthes</taxon>
        <taxon>Trematoda</taxon>
        <taxon>Digenea</taxon>
        <taxon>Opisthorchiida</taxon>
        <taxon>Opisthorchiata</taxon>
        <taxon>Opisthorchiidae</taxon>
        <taxon>Clonorchis</taxon>
    </lineage>
</organism>
<feature type="region of interest" description="Disordered" evidence="1">
    <location>
        <begin position="220"/>
        <end position="324"/>
    </location>
</feature>
<proteinExistence type="predicted"/>
<reference key="2">
    <citation type="submission" date="2011-10" db="EMBL/GenBank/DDBJ databases">
        <title>The genome and transcriptome sequence of Clonorchis sinensis provide insights into the carcinogenic liver fluke.</title>
        <authorList>
            <person name="Wang X."/>
            <person name="Huang Y."/>
            <person name="Chen W."/>
            <person name="Liu H."/>
            <person name="Guo L."/>
            <person name="Chen Y."/>
            <person name="Luo F."/>
            <person name="Zhou W."/>
            <person name="Sun J."/>
            <person name="Mao Q."/>
            <person name="Liang P."/>
            <person name="Zhou C."/>
            <person name="Tian Y."/>
            <person name="Men J."/>
            <person name="Lv X."/>
            <person name="Huang L."/>
            <person name="Zhou J."/>
            <person name="Hu Y."/>
            <person name="Li R."/>
            <person name="Zhang F."/>
            <person name="Lei H."/>
            <person name="Li X."/>
            <person name="Hu X."/>
            <person name="Liang C."/>
            <person name="Xu J."/>
            <person name="Wu Z."/>
            <person name="Yu X."/>
        </authorList>
    </citation>
    <scope>NUCLEOTIDE SEQUENCE</scope>
    <source>
        <strain>Henan</strain>
    </source>
</reference>
<feature type="region of interest" description="Disordered" evidence="1">
    <location>
        <begin position="133"/>
        <end position="153"/>
    </location>
</feature>
<feature type="compositionally biased region" description="Low complexity" evidence="1">
    <location>
        <begin position="383"/>
        <end position="393"/>
    </location>
</feature>
<feature type="region of interest" description="Disordered" evidence="1">
    <location>
        <begin position="162"/>
        <end position="181"/>
    </location>
</feature>
<sequence>MTSVFNTDASLPYSLQPVTLFYFSEAPVPGVAVIDDDDNRSLLKMISGSNVLRRAFSCRGGLLLRSEDRLPPTARLVKPYGDDRKPVRNDVVRTQDHGLTPSMERSIPRGLHHSKSRIYENLQPICGNSSVSVDYPGSEPTRHTSPSTSCAYTGSILHGSLQSKKGYRRYRDKGNTGSHNVRRSIRSLHARYEDLCHLSDVSLKGLIIDTLVSLLRLHLSNSPPSSHRIKKDPEAYHRDHHKSRRTHASPSSNSKPPGIFVPDPSSRHGRLRNPPPALSESNGVLNTRVRRRNRLSPSVTAHREQLPLRSNPDSDSPSSDVSGMMQYPVSVSQADNKVFGDRTLNSAVSGNSRNNHYPRMPHLMSAHPKLTSSSVIHTHETPPSRLSSPSHSSRTQDPIIVPNKRAYSNNGTLKKTRFERQAHVLSRSPVPNSLYFATERSIPR</sequence>
<dbReference type="EMBL" id="DF143740">
    <property type="protein sequence ID" value="GAA40551.2"/>
    <property type="molecule type" value="Genomic_DNA"/>
</dbReference>
<accession>H2KT80</accession>
<evidence type="ECO:0000313" key="3">
    <source>
        <dbReference type="Proteomes" id="UP000008909"/>
    </source>
</evidence>
<dbReference type="Proteomes" id="UP000008909">
    <property type="component" value="Unassembled WGS sequence"/>
</dbReference>
<feature type="compositionally biased region" description="Polar residues" evidence="1">
    <location>
        <begin position="143"/>
        <end position="152"/>
    </location>
</feature>
<feature type="region of interest" description="Disordered" evidence="1">
    <location>
        <begin position="376"/>
        <end position="411"/>
    </location>
</feature>
<feature type="compositionally biased region" description="Low complexity" evidence="1">
    <location>
        <begin position="310"/>
        <end position="322"/>
    </location>
</feature>
<feature type="compositionally biased region" description="Basic residues" evidence="1">
    <location>
        <begin position="238"/>
        <end position="247"/>
    </location>
</feature>
<keyword evidence="3" id="KW-1185">Reference proteome</keyword>
<dbReference type="AlphaFoldDB" id="H2KT80"/>